<name>A0ACB9EF66_ARCLA</name>
<dbReference type="Proteomes" id="UP001055879">
    <property type="component" value="Linkage Group LG02"/>
</dbReference>
<gene>
    <name evidence="1" type="ORF">L6452_04747</name>
</gene>
<protein>
    <submittedName>
        <fullName evidence="1">Uncharacterized protein</fullName>
    </submittedName>
</protein>
<evidence type="ECO:0000313" key="2">
    <source>
        <dbReference type="Proteomes" id="UP001055879"/>
    </source>
</evidence>
<dbReference type="EMBL" id="CM042048">
    <property type="protein sequence ID" value="KAI3757213.1"/>
    <property type="molecule type" value="Genomic_DNA"/>
</dbReference>
<comment type="caution">
    <text evidence="1">The sequence shown here is derived from an EMBL/GenBank/DDBJ whole genome shotgun (WGS) entry which is preliminary data.</text>
</comment>
<proteinExistence type="predicted"/>
<keyword evidence="2" id="KW-1185">Reference proteome</keyword>
<reference evidence="1 2" key="2">
    <citation type="journal article" date="2022" name="Mol. Ecol. Resour.">
        <title>The genomes of chicory, endive, great burdock and yacon provide insights into Asteraceae paleo-polyploidization history and plant inulin production.</title>
        <authorList>
            <person name="Fan W."/>
            <person name="Wang S."/>
            <person name="Wang H."/>
            <person name="Wang A."/>
            <person name="Jiang F."/>
            <person name="Liu H."/>
            <person name="Zhao H."/>
            <person name="Xu D."/>
            <person name="Zhang Y."/>
        </authorList>
    </citation>
    <scope>NUCLEOTIDE SEQUENCE [LARGE SCALE GENOMIC DNA]</scope>
    <source>
        <strain evidence="2">cv. Niubang</strain>
    </source>
</reference>
<organism evidence="1 2">
    <name type="scientific">Arctium lappa</name>
    <name type="common">Greater burdock</name>
    <name type="synonym">Lappa major</name>
    <dbReference type="NCBI Taxonomy" id="4217"/>
    <lineage>
        <taxon>Eukaryota</taxon>
        <taxon>Viridiplantae</taxon>
        <taxon>Streptophyta</taxon>
        <taxon>Embryophyta</taxon>
        <taxon>Tracheophyta</taxon>
        <taxon>Spermatophyta</taxon>
        <taxon>Magnoliopsida</taxon>
        <taxon>eudicotyledons</taxon>
        <taxon>Gunneridae</taxon>
        <taxon>Pentapetalae</taxon>
        <taxon>asterids</taxon>
        <taxon>campanulids</taxon>
        <taxon>Asterales</taxon>
        <taxon>Asteraceae</taxon>
        <taxon>Carduoideae</taxon>
        <taxon>Cardueae</taxon>
        <taxon>Arctiinae</taxon>
        <taxon>Arctium</taxon>
    </lineage>
</organism>
<evidence type="ECO:0000313" key="1">
    <source>
        <dbReference type="EMBL" id="KAI3757213.1"/>
    </source>
</evidence>
<accession>A0ACB9EF66</accession>
<sequence>MTSNCFKTRASNRESDGSLASEEEARPFFFQIAIPSKFSSEIDIKKVNPPNSSIQNPPESEPPRLSPSGICNVVVLPSYLSPGGRCATIHSLILINKTRPLG</sequence>
<reference evidence="2" key="1">
    <citation type="journal article" date="2022" name="Mol. Ecol. Resour.">
        <title>The genomes of chicory, endive, great burdock and yacon provide insights into Asteraceae palaeo-polyploidization history and plant inulin production.</title>
        <authorList>
            <person name="Fan W."/>
            <person name="Wang S."/>
            <person name="Wang H."/>
            <person name="Wang A."/>
            <person name="Jiang F."/>
            <person name="Liu H."/>
            <person name="Zhao H."/>
            <person name="Xu D."/>
            <person name="Zhang Y."/>
        </authorList>
    </citation>
    <scope>NUCLEOTIDE SEQUENCE [LARGE SCALE GENOMIC DNA]</scope>
    <source>
        <strain evidence="2">cv. Niubang</strain>
    </source>
</reference>